<dbReference type="Proteomes" id="UP000821845">
    <property type="component" value="Chromosome 1"/>
</dbReference>
<sequence length="49" mass="5660">MFNIYSRDVPTDVGPDVHGTYEKKSLTLDLGLNRRLQWLFCIEDVGYAI</sequence>
<evidence type="ECO:0000313" key="1">
    <source>
        <dbReference type="EMBL" id="KAH6944735.1"/>
    </source>
</evidence>
<comment type="caution">
    <text evidence="1">The sequence shown here is derived from an EMBL/GenBank/DDBJ whole genome shotgun (WGS) entry which is preliminary data.</text>
</comment>
<proteinExistence type="predicted"/>
<accession>A0ACB7TCK2</accession>
<dbReference type="EMBL" id="CM023481">
    <property type="protein sequence ID" value="KAH6944735.1"/>
    <property type="molecule type" value="Genomic_DNA"/>
</dbReference>
<keyword evidence="2" id="KW-1185">Reference proteome</keyword>
<protein>
    <submittedName>
        <fullName evidence="1">Uncharacterized protein</fullName>
    </submittedName>
</protein>
<gene>
    <name evidence="1" type="ORF">HPB50_004630</name>
</gene>
<name>A0ACB7TCK2_HYAAI</name>
<evidence type="ECO:0000313" key="2">
    <source>
        <dbReference type="Proteomes" id="UP000821845"/>
    </source>
</evidence>
<organism evidence="1 2">
    <name type="scientific">Hyalomma asiaticum</name>
    <name type="common">Tick</name>
    <dbReference type="NCBI Taxonomy" id="266040"/>
    <lineage>
        <taxon>Eukaryota</taxon>
        <taxon>Metazoa</taxon>
        <taxon>Ecdysozoa</taxon>
        <taxon>Arthropoda</taxon>
        <taxon>Chelicerata</taxon>
        <taxon>Arachnida</taxon>
        <taxon>Acari</taxon>
        <taxon>Parasitiformes</taxon>
        <taxon>Ixodida</taxon>
        <taxon>Ixodoidea</taxon>
        <taxon>Ixodidae</taxon>
        <taxon>Hyalomminae</taxon>
        <taxon>Hyalomma</taxon>
    </lineage>
</organism>
<reference evidence="1" key="1">
    <citation type="submission" date="2020-05" db="EMBL/GenBank/DDBJ databases">
        <title>Large-scale comparative analyses of tick genomes elucidate their genetic diversity and vector capacities.</title>
        <authorList>
            <person name="Jia N."/>
            <person name="Wang J."/>
            <person name="Shi W."/>
            <person name="Du L."/>
            <person name="Sun Y."/>
            <person name="Zhan W."/>
            <person name="Jiang J."/>
            <person name="Wang Q."/>
            <person name="Zhang B."/>
            <person name="Ji P."/>
            <person name="Sakyi L.B."/>
            <person name="Cui X."/>
            <person name="Yuan T."/>
            <person name="Jiang B."/>
            <person name="Yang W."/>
            <person name="Lam T.T.-Y."/>
            <person name="Chang Q."/>
            <person name="Ding S."/>
            <person name="Wang X."/>
            <person name="Zhu J."/>
            <person name="Ruan X."/>
            <person name="Zhao L."/>
            <person name="Wei J."/>
            <person name="Que T."/>
            <person name="Du C."/>
            <person name="Cheng J."/>
            <person name="Dai P."/>
            <person name="Han X."/>
            <person name="Huang E."/>
            <person name="Gao Y."/>
            <person name="Liu J."/>
            <person name="Shao H."/>
            <person name="Ye R."/>
            <person name="Li L."/>
            <person name="Wei W."/>
            <person name="Wang X."/>
            <person name="Wang C."/>
            <person name="Yang T."/>
            <person name="Huo Q."/>
            <person name="Li W."/>
            <person name="Guo W."/>
            <person name="Chen H."/>
            <person name="Zhou L."/>
            <person name="Ni X."/>
            <person name="Tian J."/>
            <person name="Zhou Y."/>
            <person name="Sheng Y."/>
            <person name="Liu T."/>
            <person name="Pan Y."/>
            <person name="Xia L."/>
            <person name="Li J."/>
            <person name="Zhao F."/>
            <person name="Cao W."/>
        </authorList>
    </citation>
    <scope>NUCLEOTIDE SEQUENCE</scope>
    <source>
        <strain evidence="1">Hyas-2018</strain>
    </source>
</reference>